<sequence length="133" mass="13971">MDEFPPFCASCKCINHVVGNCHPFHSTDLSIAIAKHVLNLSSPSSLPHVVPSLSREEDVVVPIELEVAGHVSGSAVGLVRDFPIFNIVPVSIVMVGLEPGSPTPQLINGEVGDLNCTTNLKASFSGVDAMANL</sequence>
<evidence type="ECO:0000313" key="2">
    <source>
        <dbReference type="Proteomes" id="UP000233837"/>
    </source>
</evidence>
<dbReference type="EMBL" id="KZ503197">
    <property type="protein sequence ID" value="PKU67417.1"/>
    <property type="molecule type" value="Genomic_DNA"/>
</dbReference>
<reference evidence="1 2" key="2">
    <citation type="journal article" date="2017" name="Nature">
        <title>The Apostasia genome and the evolution of orchids.</title>
        <authorList>
            <person name="Zhang G.Q."/>
            <person name="Liu K.W."/>
            <person name="Li Z."/>
            <person name="Lohaus R."/>
            <person name="Hsiao Y.Y."/>
            <person name="Niu S.C."/>
            <person name="Wang J.Y."/>
            <person name="Lin Y.C."/>
            <person name="Xu Q."/>
            <person name="Chen L.J."/>
            <person name="Yoshida K."/>
            <person name="Fujiwara S."/>
            <person name="Wang Z.W."/>
            <person name="Zhang Y.Q."/>
            <person name="Mitsuda N."/>
            <person name="Wang M."/>
            <person name="Liu G.H."/>
            <person name="Pecoraro L."/>
            <person name="Huang H.X."/>
            <person name="Xiao X.J."/>
            <person name="Lin M."/>
            <person name="Wu X.Y."/>
            <person name="Wu W.L."/>
            <person name="Chen Y.Y."/>
            <person name="Chang S.B."/>
            <person name="Sakamoto S."/>
            <person name="Ohme-Takagi M."/>
            <person name="Yagi M."/>
            <person name="Zeng S.J."/>
            <person name="Shen C.Y."/>
            <person name="Yeh C.M."/>
            <person name="Luo Y.B."/>
            <person name="Tsai W.C."/>
            <person name="Van de Peer Y."/>
            <person name="Liu Z.J."/>
        </authorList>
    </citation>
    <scope>NUCLEOTIDE SEQUENCE [LARGE SCALE GENOMIC DNA]</scope>
    <source>
        <tissue evidence="1">The whole plant</tissue>
    </source>
</reference>
<name>A0A2I0VVI8_9ASPA</name>
<accession>A0A2I0VVI8</accession>
<proteinExistence type="predicted"/>
<organism evidence="1 2">
    <name type="scientific">Dendrobium catenatum</name>
    <dbReference type="NCBI Taxonomy" id="906689"/>
    <lineage>
        <taxon>Eukaryota</taxon>
        <taxon>Viridiplantae</taxon>
        <taxon>Streptophyta</taxon>
        <taxon>Embryophyta</taxon>
        <taxon>Tracheophyta</taxon>
        <taxon>Spermatophyta</taxon>
        <taxon>Magnoliopsida</taxon>
        <taxon>Liliopsida</taxon>
        <taxon>Asparagales</taxon>
        <taxon>Orchidaceae</taxon>
        <taxon>Epidendroideae</taxon>
        <taxon>Malaxideae</taxon>
        <taxon>Dendrobiinae</taxon>
        <taxon>Dendrobium</taxon>
    </lineage>
</organism>
<gene>
    <name evidence="1" type="ORF">MA16_Dca026933</name>
</gene>
<protein>
    <submittedName>
        <fullName evidence="1">Uncharacterized protein</fullName>
    </submittedName>
</protein>
<dbReference type="AlphaFoldDB" id="A0A2I0VVI8"/>
<reference evidence="1 2" key="1">
    <citation type="journal article" date="2016" name="Sci. Rep.">
        <title>The Dendrobium catenatum Lindl. genome sequence provides insights into polysaccharide synthase, floral development and adaptive evolution.</title>
        <authorList>
            <person name="Zhang G.Q."/>
            <person name="Xu Q."/>
            <person name="Bian C."/>
            <person name="Tsai W.C."/>
            <person name="Yeh C.M."/>
            <person name="Liu K.W."/>
            <person name="Yoshida K."/>
            <person name="Zhang L.S."/>
            <person name="Chang S.B."/>
            <person name="Chen F."/>
            <person name="Shi Y."/>
            <person name="Su Y.Y."/>
            <person name="Zhang Y.Q."/>
            <person name="Chen L.J."/>
            <person name="Yin Y."/>
            <person name="Lin M."/>
            <person name="Huang H."/>
            <person name="Deng H."/>
            <person name="Wang Z.W."/>
            <person name="Zhu S.L."/>
            <person name="Zhao X."/>
            <person name="Deng C."/>
            <person name="Niu S.C."/>
            <person name="Huang J."/>
            <person name="Wang M."/>
            <person name="Liu G.H."/>
            <person name="Yang H.J."/>
            <person name="Xiao X.J."/>
            <person name="Hsiao Y.Y."/>
            <person name="Wu W.L."/>
            <person name="Chen Y.Y."/>
            <person name="Mitsuda N."/>
            <person name="Ohme-Takagi M."/>
            <person name="Luo Y.B."/>
            <person name="Van de Peer Y."/>
            <person name="Liu Z.J."/>
        </authorList>
    </citation>
    <scope>NUCLEOTIDE SEQUENCE [LARGE SCALE GENOMIC DNA]</scope>
    <source>
        <tissue evidence="1">The whole plant</tissue>
    </source>
</reference>
<keyword evidence="2" id="KW-1185">Reference proteome</keyword>
<evidence type="ECO:0000313" key="1">
    <source>
        <dbReference type="EMBL" id="PKU67417.1"/>
    </source>
</evidence>
<dbReference type="Proteomes" id="UP000233837">
    <property type="component" value="Unassembled WGS sequence"/>
</dbReference>